<accession>A0A4R1G789</accession>
<dbReference type="NCBIfam" id="NF033788">
    <property type="entry name" value="HTH_metalloreg"/>
    <property type="match status" value="1"/>
</dbReference>
<dbReference type="PROSITE" id="PS50987">
    <property type="entry name" value="HTH_ARSR_2"/>
    <property type="match status" value="1"/>
</dbReference>
<keyword evidence="1" id="KW-0059">Arsenical resistance</keyword>
<keyword evidence="4" id="KW-0804">Transcription</keyword>
<gene>
    <name evidence="7" type="ORF">CLV83_4540</name>
</gene>
<feature type="compositionally biased region" description="Polar residues" evidence="5">
    <location>
        <begin position="254"/>
        <end position="269"/>
    </location>
</feature>
<dbReference type="EMBL" id="SMFU01000015">
    <property type="protein sequence ID" value="TCK02355.1"/>
    <property type="molecule type" value="Genomic_DNA"/>
</dbReference>
<feature type="domain" description="HTH arsR-type" evidence="6">
    <location>
        <begin position="137"/>
        <end position="231"/>
    </location>
</feature>
<name>A0A4R1G789_9GAMM</name>
<dbReference type="SMART" id="SM00418">
    <property type="entry name" value="HTH_ARSR"/>
    <property type="match status" value="1"/>
</dbReference>
<evidence type="ECO:0000256" key="1">
    <source>
        <dbReference type="ARBA" id="ARBA00022849"/>
    </source>
</evidence>
<dbReference type="CDD" id="cd00090">
    <property type="entry name" value="HTH_ARSR"/>
    <property type="match status" value="1"/>
</dbReference>
<organism evidence="7 8">
    <name type="scientific">Marinobacterium mangrovicola</name>
    <dbReference type="NCBI Taxonomy" id="1476959"/>
    <lineage>
        <taxon>Bacteria</taxon>
        <taxon>Pseudomonadati</taxon>
        <taxon>Pseudomonadota</taxon>
        <taxon>Gammaproteobacteria</taxon>
        <taxon>Oceanospirillales</taxon>
        <taxon>Oceanospirillaceae</taxon>
        <taxon>Marinobacterium</taxon>
    </lineage>
</organism>
<evidence type="ECO:0000256" key="4">
    <source>
        <dbReference type="ARBA" id="ARBA00023163"/>
    </source>
</evidence>
<dbReference type="InterPro" id="IPR011991">
    <property type="entry name" value="ArsR-like_HTH"/>
</dbReference>
<dbReference type="InterPro" id="IPR023485">
    <property type="entry name" value="Ptyr_pPase"/>
</dbReference>
<dbReference type="Proteomes" id="UP000294546">
    <property type="component" value="Unassembled WGS sequence"/>
</dbReference>
<dbReference type="PANTHER" id="PTHR43428:SF1">
    <property type="entry name" value="ARSENATE REDUCTASE"/>
    <property type="match status" value="1"/>
</dbReference>
<reference evidence="7 8" key="1">
    <citation type="submission" date="2019-03" db="EMBL/GenBank/DDBJ databases">
        <title>Genomic Encyclopedia of Archaeal and Bacterial Type Strains, Phase II (KMG-II): from individual species to whole genera.</title>
        <authorList>
            <person name="Goeker M."/>
        </authorList>
    </citation>
    <scope>NUCLEOTIDE SEQUENCE [LARGE SCALE GENOMIC DNA]</scope>
    <source>
        <strain evidence="7 8">DSM 27697</strain>
    </source>
</reference>
<dbReference type="CDD" id="cd16345">
    <property type="entry name" value="LMWP_ArsC"/>
    <property type="match status" value="1"/>
</dbReference>
<feature type="region of interest" description="Disordered" evidence="5">
    <location>
        <begin position="243"/>
        <end position="269"/>
    </location>
</feature>
<dbReference type="Pfam" id="PF01022">
    <property type="entry name" value="HTH_5"/>
    <property type="match status" value="1"/>
</dbReference>
<dbReference type="RefSeq" id="WP_132298163.1">
    <property type="nucleotide sequence ID" value="NZ_SMFU01000015.1"/>
</dbReference>
<evidence type="ECO:0000256" key="2">
    <source>
        <dbReference type="ARBA" id="ARBA00023015"/>
    </source>
</evidence>
<dbReference type="AlphaFoldDB" id="A0A4R1G789"/>
<dbReference type="SUPFAM" id="SSF52788">
    <property type="entry name" value="Phosphotyrosine protein phosphatases I"/>
    <property type="match status" value="1"/>
</dbReference>
<dbReference type="Gene3D" id="3.40.50.2300">
    <property type="match status" value="1"/>
</dbReference>
<sequence>MKPRVLFLCTANSARSQIAEALLRDQAGDRFDVFSAGSSPQSISPGALEALRSHGVEPEGLEPKAIETFRDQRFDYIITLCSRAQQECQNWPGHGVVMNWDYDDPRESSDPRAYIKTLHAINERIKLFIELNSKAGSNLTGSLGAVEFYKALADEIRLTSLLLILQQGELCVCELTCALEQSQPKISRHLAQLRKSGLLLDRRQGQWVYYRLHPLLNDWMLRVLQETAEHSPALLASANERLEQMTDRPANGGSACTPSESTSDTSKAD</sequence>
<evidence type="ECO:0000256" key="5">
    <source>
        <dbReference type="SAM" id="MobiDB-lite"/>
    </source>
</evidence>
<keyword evidence="2" id="KW-0805">Transcription regulation</keyword>
<dbReference type="OrthoDB" id="9793058at2"/>
<dbReference type="GO" id="GO:0003700">
    <property type="term" value="F:DNA-binding transcription factor activity"/>
    <property type="evidence" value="ECO:0007669"/>
    <property type="project" value="InterPro"/>
</dbReference>
<evidence type="ECO:0000259" key="6">
    <source>
        <dbReference type="PROSITE" id="PS50987"/>
    </source>
</evidence>
<dbReference type="InterPro" id="IPR036196">
    <property type="entry name" value="Ptyr_pPase_sf"/>
</dbReference>
<dbReference type="Pfam" id="PF01451">
    <property type="entry name" value="LMWPc"/>
    <property type="match status" value="1"/>
</dbReference>
<dbReference type="Gene3D" id="1.10.10.10">
    <property type="entry name" value="Winged helix-like DNA-binding domain superfamily/Winged helix DNA-binding domain"/>
    <property type="match status" value="1"/>
</dbReference>
<dbReference type="GO" id="GO:0003677">
    <property type="term" value="F:DNA binding"/>
    <property type="evidence" value="ECO:0007669"/>
    <property type="project" value="UniProtKB-KW"/>
</dbReference>
<dbReference type="FunFam" id="1.10.10.10:FF:000279">
    <property type="entry name" value="Transcriptional regulator, ArsR family"/>
    <property type="match status" value="1"/>
</dbReference>
<dbReference type="PANTHER" id="PTHR43428">
    <property type="entry name" value="ARSENATE REDUCTASE"/>
    <property type="match status" value="1"/>
</dbReference>
<keyword evidence="8" id="KW-1185">Reference proteome</keyword>
<evidence type="ECO:0000256" key="3">
    <source>
        <dbReference type="ARBA" id="ARBA00023125"/>
    </source>
</evidence>
<evidence type="ECO:0000313" key="8">
    <source>
        <dbReference type="Proteomes" id="UP000294546"/>
    </source>
</evidence>
<dbReference type="PRINTS" id="PR00778">
    <property type="entry name" value="HTHARSR"/>
</dbReference>
<dbReference type="InterPro" id="IPR036390">
    <property type="entry name" value="WH_DNA-bd_sf"/>
</dbReference>
<dbReference type="NCBIfam" id="NF007528">
    <property type="entry name" value="PRK10141.1"/>
    <property type="match status" value="1"/>
</dbReference>
<dbReference type="InterPro" id="IPR001845">
    <property type="entry name" value="HTH_ArsR_DNA-bd_dom"/>
</dbReference>
<protein>
    <submittedName>
        <fullName evidence="7">ArsR family transcriptional regulator</fullName>
    </submittedName>
</protein>
<evidence type="ECO:0000313" key="7">
    <source>
        <dbReference type="EMBL" id="TCK02355.1"/>
    </source>
</evidence>
<dbReference type="SUPFAM" id="SSF46785">
    <property type="entry name" value="Winged helix' DNA-binding domain"/>
    <property type="match status" value="1"/>
</dbReference>
<dbReference type="GO" id="GO:0046685">
    <property type="term" value="P:response to arsenic-containing substance"/>
    <property type="evidence" value="ECO:0007669"/>
    <property type="project" value="UniProtKB-KW"/>
</dbReference>
<keyword evidence="3" id="KW-0238">DNA-binding</keyword>
<dbReference type="SMART" id="SM00226">
    <property type="entry name" value="LMWPc"/>
    <property type="match status" value="1"/>
</dbReference>
<proteinExistence type="predicted"/>
<comment type="caution">
    <text evidence="7">The sequence shown here is derived from an EMBL/GenBank/DDBJ whole genome shotgun (WGS) entry which is preliminary data.</text>
</comment>
<dbReference type="InterPro" id="IPR036388">
    <property type="entry name" value="WH-like_DNA-bd_sf"/>
</dbReference>